<dbReference type="PANTHER" id="PTHR21342:SF0">
    <property type="entry name" value="BIFUNCTIONAL NMN ADENYLYLTRANSFERASE_NUDIX HYDROLASE"/>
    <property type="match status" value="1"/>
</dbReference>
<dbReference type="PANTHER" id="PTHR21342">
    <property type="entry name" value="PHOSPHOPANTETHEINE ADENYLYLTRANSFERASE"/>
    <property type="match status" value="1"/>
</dbReference>
<evidence type="ECO:0000313" key="7">
    <source>
        <dbReference type="Proteomes" id="UP000321408"/>
    </source>
</evidence>
<dbReference type="Pfam" id="PF01467">
    <property type="entry name" value="CTP_transf_like"/>
    <property type="match status" value="1"/>
</dbReference>
<dbReference type="GO" id="GO:0005524">
    <property type="term" value="F:ATP binding"/>
    <property type="evidence" value="ECO:0007669"/>
    <property type="project" value="UniProtKB-KW"/>
</dbReference>
<dbReference type="Gene3D" id="3.40.50.620">
    <property type="entry name" value="HUPs"/>
    <property type="match status" value="1"/>
</dbReference>
<keyword evidence="4" id="KW-0662">Pyridine nucleotide biosynthesis</keyword>
<dbReference type="SUPFAM" id="SSF52374">
    <property type="entry name" value="Nucleotidylyl transferase"/>
    <property type="match status" value="1"/>
</dbReference>
<dbReference type="UniPathway" id="UPA00253">
    <property type="reaction ID" value="UER00600"/>
</dbReference>
<dbReference type="AlphaFoldDB" id="A0A5B9D685"/>
<evidence type="ECO:0000313" key="6">
    <source>
        <dbReference type="EMBL" id="QEE14307.1"/>
    </source>
</evidence>
<dbReference type="InterPro" id="IPR006418">
    <property type="entry name" value="NMN_Atrans_arc"/>
</dbReference>
<proteinExistence type="inferred from homology"/>
<comment type="pathway">
    <text evidence="4">Cofactor biosynthesis; NAD(+) biosynthesis; NAD(+) from nicotinamide D-ribonucleotide: step 1/1.</text>
</comment>
<sequence>MLEKDVLKKSYSRIRFNLFVFTEENQLVLLKKMRDNDDKESIQTNIMSLTGYIHYISPFSYSSIVHEIKKKFKEKFGEDLVQFRLIEFIYDENPKEGSFLTYYYLALILDQNTTKNWIKVDENELKNVFAEAACDKNCKKIWKKVIDNNLSRNFITNSLQNQNQNKKLRIGAIIGRFQPFHNGHLQLILAILSEVDFLKIGIGSSQYSYTMNNPFSYDERKEFVVRSLKSEKINSDRYEIYPLPDLHNMKKWVTQVLDIFGNFNIFYSNNDWISQIIQKSGKNVGNKRHIFDFKRFNGTFIRQQICENAPIEDLVPASVFIYLTKIDGIKRVMKLFQIT</sequence>
<accession>A0A5B9D685</accession>
<evidence type="ECO:0000259" key="5">
    <source>
        <dbReference type="Pfam" id="PF01467"/>
    </source>
</evidence>
<keyword evidence="7" id="KW-1185">Reference proteome</keyword>
<protein>
    <recommendedName>
        <fullName evidence="4">Nicotinamide-nucleotide adenylyltransferase</fullName>
        <ecNumber evidence="4">2.7.7.1</ecNumber>
    </recommendedName>
    <alternativeName>
        <fullName evidence="4">NAD(+) diphosphorylase</fullName>
    </alternativeName>
    <alternativeName>
        <fullName evidence="4">NAD(+) pyrophosphorylase</fullName>
    </alternativeName>
    <alternativeName>
        <fullName evidence="4">NMN adenylyltransferase</fullName>
    </alternativeName>
</protein>
<evidence type="ECO:0000256" key="3">
    <source>
        <dbReference type="ARBA" id="ARBA00022695"/>
    </source>
</evidence>
<dbReference type="KEGG" id="psyt:DSAG12_00119"/>
<dbReference type="NCBIfam" id="NF002243">
    <property type="entry name" value="PRK01153.1"/>
    <property type="match status" value="1"/>
</dbReference>
<gene>
    <name evidence="6" type="ORF">DSAG12_00119</name>
</gene>
<dbReference type="GO" id="GO:0005737">
    <property type="term" value="C:cytoplasm"/>
    <property type="evidence" value="ECO:0007669"/>
    <property type="project" value="UniProtKB-SubCell"/>
</dbReference>
<dbReference type="GO" id="GO:0000309">
    <property type="term" value="F:nicotinamide-nucleotide adenylyltransferase activity"/>
    <property type="evidence" value="ECO:0007669"/>
    <property type="project" value="UniProtKB-UniRule"/>
</dbReference>
<evidence type="ECO:0000256" key="1">
    <source>
        <dbReference type="ARBA" id="ARBA00010124"/>
    </source>
</evidence>
<dbReference type="EC" id="2.7.7.1" evidence="4"/>
<evidence type="ECO:0000256" key="4">
    <source>
        <dbReference type="HAMAP-Rule" id="MF_00243"/>
    </source>
</evidence>
<dbReference type="InterPro" id="IPR004821">
    <property type="entry name" value="Cyt_trans-like"/>
</dbReference>
<dbReference type="OrthoDB" id="264480at2157"/>
<feature type="domain" description="Cytidyltransferase-like" evidence="5">
    <location>
        <begin position="173"/>
        <end position="276"/>
    </location>
</feature>
<name>A0A5B9D685_9ARCH</name>
<dbReference type="EMBL" id="CP042905">
    <property type="protein sequence ID" value="QEE14307.1"/>
    <property type="molecule type" value="Genomic_DNA"/>
</dbReference>
<reference evidence="6 7" key="1">
    <citation type="journal article" date="2020" name="Nature">
        <title>Isolation of an archaeon at the prokaryote-eukaryote interface.</title>
        <authorList>
            <person name="Imachi H."/>
            <person name="Nobu M.K."/>
            <person name="Nakahara N."/>
            <person name="Morono Y."/>
            <person name="Ogawara M."/>
            <person name="Takaki Y."/>
            <person name="Takano Y."/>
            <person name="Uematsu K."/>
            <person name="Ikuta T."/>
            <person name="Ito M."/>
            <person name="Matsui Y."/>
            <person name="Miyazaki M."/>
            <person name="Murata K."/>
            <person name="Saito Y."/>
            <person name="Sakai S."/>
            <person name="Song C."/>
            <person name="Tasumi E."/>
            <person name="Yamanaka Y."/>
            <person name="Yamaguchi T."/>
            <person name="Kamagata Y."/>
            <person name="Tamaki H."/>
            <person name="Takai K."/>
        </authorList>
    </citation>
    <scope>NUCLEOTIDE SEQUENCE [LARGE SCALE GENOMIC DNA]</scope>
    <source>
        <strain evidence="6 7">MK-D1</strain>
    </source>
</reference>
<dbReference type="RefSeq" id="WP_147661266.1">
    <property type="nucleotide sequence ID" value="NZ_CP042905.2"/>
</dbReference>
<keyword evidence="4" id="KW-0547">Nucleotide-binding</keyword>
<dbReference type="GeneID" id="41328124"/>
<keyword evidence="4" id="KW-0067">ATP-binding</keyword>
<keyword evidence="4" id="KW-0520">NAD</keyword>
<dbReference type="InterPro" id="IPR014729">
    <property type="entry name" value="Rossmann-like_a/b/a_fold"/>
</dbReference>
<keyword evidence="3 4" id="KW-0548">Nucleotidyltransferase</keyword>
<dbReference type="Proteomes" id="UP000321408">
    <property type="component" value="Chromosome"/>
</dbReference>
<dbReference type="NCBIfam" id="TIGR00125">
    <property type="entry name" value="cyt_tran_rel"/>
    <property type="match status" value="1"/>
</dbReference>
<comment type="subcellular location">
    <subcellularLocation>
        <location evidence="4">Cytoplasm</location>
    </subcellularLocation>
</comment>
<dbReference type="GO" id="GO:0009435">
    <property type="term" value="P:NAD+ biosynthetic process"/>
    <property type="evidence" value="ECO:0007669"/>
    <property type="project" value="UniProtKB-UniRule"/>
</dbReference>
<reference evidence="6 7" key="2">
    <citation type="journal article" date="2024" name="Int. J. Syst. Evol. Microbiol.">
        <title>Promethearchaeum syntrophicum gen. nov., sp. nov., an anaerobic, obligately syntrophic archaeon, the first isolate of the lineage 'Asgard' archaea, and proposal of the new archaeal phylum Promethearchaeota phyl. nov. and kingdom Promethearchaeati regn. nov.</title>
        <authorList>
            <person name="Imachi H."/>
            <person name="Nobu M.K."/>
            <person name="Kato S."/>
            <person name="Takaki Y."/>
            <person name="Miyazaki M."/>
            <person name="Miyata M."/>
            <person name="Ogawara M."/>
            <person name="Saito Y."/>
            <person name="Sakai S."/>
            <person name="Tahara Y.O."/>
            <person name="Takano Y."/>
            <person name="Tasumi E."/>
            <person name="Uematsu K."/>
            <person name="Yoshimura T."/>
            <person name="Itoh T."/>
            <person name="Ohkuma M."/>
            <person name="Takai K."/>
        </authorList>
    </citation>
    <scope>NUCLEOTIDE SEQUENCE [LARGE SCALE GENOMIC DNA]</scope>
    <source>
        <strain evidence="6 7">MK-D1</strain>
    </source>
</reference>
<dbReference type="HAMAP" id="MF_00243">
    <property type="entry name" value="NMN_adenylyltr"/>
    <property type="match status" value="1"/>
</dbReference>
<organism evidence="6 7">
    <name type="scientific">Promethearchaeum syntrophicum</name>
    <dbReference type="NCBI Taxonomy" id="2594042"/>
    <lineage>
        <taxon>Archaea</taxon>
        <taxon>Promethearchaeati</taxon>
        <taxon>Promethearchaeota</taxon>
        <taxon>Promethearchaeia</taxon>
        <taxon>Promethearchaeales</taxon>
        <taxon>Promethearchaeaceae</taxon>
        <taxon>Promethearchaeum</taxon>
    </lineage>
</organism>
<comment type="similarity">
    <text evidence="1 4">Belongs to the archaeal NMN adenylyltransferase family.</text>
</comment>
<keyword evidence="4" id="KW-0963">Cytoplasm</keyword>
<evidence type="ECO:0000256" key="2">
    <source>
        <dbReference type="ARBA" id="ARBA00022679"/>
    </source>
</evidence>
<keyword evidence="2 4" id="KW-0808">Transferase</keyword>
<comment type="catalytic activity">
    <reaction evidence="4">
        <text>beta-nicotinamide D-ribonucleotide + ATP + H(+) = diphosphate + NAD(+)</text>
        <dbReference type="Rhea" id="RHEA:21360"/>
        <dbReference type="ChEBI" id="CHEBI:14649"/>
        <dbReference type="ChEBI" id="CHEBI:15378"/>
        <dbReference type="ChEBI" id="CHEBI:30616"/>
        <dbReference type="ChEBI" id="CHEBI:33019"/>
        <dbReference type="ChEBI" id="CHEBI:57540"/>
        <dbReference type="EC" id="2.7.7.1"/>
    </reaction>
</comment>